<dbReference type="GO" id="GO:0008543">
    <property type="term" value="P:fibroblast growth factor receptor signaling pathway"/>
    <property type="evidence" value="ECO:0007669"/>
    <property type="project" value="TreeGrafter"/>
</dbReference>
<evidence type="ECO:0000256" key="7">
    <source>
        <dbReference type="ARBA" id="ARBA00023159"/>
    </source>
</evidence>
<reference evidence="9" key="2">
    <citation type="submission" date="2024-01" db="EMBL/GenBank/DDBJ databases">
        <authorList>
            <person name="He J."/>
            <person name="Wang M."/>
            <person name="Zheng J."/>
            <person name="Liu Z."/>
        </authorList>
    </citation>
    <scope>NUCLEOTIDE SEQUENCE</scope>
    <source>
        <strain evidence="9">ZL_2023a</strain>
        <tissue evidence="9">Muscle</tissue>
    </source>
</reference>
<dbReference type="InterPro" id="IPR009508">
    <property type="entry name" value="Transcrpt_activator_Churchill"/>
</dbReference>
<keyword evidence="6" id="KW-0805">Transcription regulation</keyword>
<dbReference type="InterPro" id="IPR038543">
    <property type="entry name" value="Churchill_sf"/>
</dbReference>
<keyword evidence="7" id="KW-0010">Activator</keyword>
<keyword evidence="8" id="KW-0804">Transcription</keyword>
<comment type="caution">
    <text evidence="9">The sequence shown here is derived from an EMBL/GenBank/DDBJ whole genome shotgun (WGS) entry which is preliminary data.</text>
</comment>
<dbReference type="Proteomes" id="UP001445076">
    <property type="component" value="Unassembled WGS sequence"/>
</dbReference>
<dbReference type="GO" id="GO:0008270">
    <property type="term" value="F:zinc ion binding"/>
    <property type="evidence" value="ECO:0007669"/>
    <property type="project" value="InterPro"/>
</dbReference>
<dbReference type="EMBL" id="JARKIK010000097">
    <property type="protein sequence ID" value="KAK8722011.1"/>
    <property type="molecule type" value="Genomic_DNA"/>
</dbReference>
<gene>
    <name evidence="9" type="ORF">OTU49_012426</name>
</gene>
<keyword evidence="5" id="KW-0862">Zinc</keyword>
<keyword evidence="10" id="KW-1185">Reference proteome</keyword>
<accession>A0AAW0VXD6</accession>
<evidence type="ECO:0000256" key="5">
    <source>
        <dbReference type="ARBA" id="ARBA00022833"/>
    </source>
</evidence>
<dbReference type="EMBL" id="JARKIK010000097">
    <property type="protein sequence ID" value="KAK8722008.1"/>
    <property type="molecule type" value="Genomic_DNA"/>
</dbReference>
<evidence type="ECO:0000256" key="2">
    <source>
        <dbReference type="ARBA" id="ARBA00021000"/>
    </source>
</evidence>
<evidence type="ECO:0000256" key="6">
    <source>
        <dbReference type="ARBA" id="ARBA00023015"/>
    </source>
</evidence>
<organism evidence="9 10">
    <name type="scientific">Cherax quadricarinatus</name>
    <name type="common">Australian red claw crayfish</name>
    <dbReference type="NCBI Taxonomy" id="27406"/>
    <lineage>
        <taxon>Eukaryota</taxon>
        <taxon>Metazoa</taxon>
        <taxon>Ecdysozoa</taxon>
        <taxon>Arthropoda</taxon>
        <taxon>Crustacea</taxon>
        <taxon>Multicrustacea</taxon>
        <taxon>Malacostraca</taxon>
        <taxon>Eumalacostraca</taxon>
        <taxon>Eucarida</taxon>
        <taxon>Decapoda</taxon>
        <taxon>Pleocyemata</taxon>
        <taxon>Astacidea</taxon>
        <taxon>Parastacoidea</taxon>
        <taxon>Parastacidae</taxon>
        <taxon>Cherax</taxon>
    </lineage>
</organism>
<dbReference type="GO" id="GO:0045893">
    <property type="term" value="P:positive regulation of DNA-templated transcription"/>
    <property type="evidence" value="ECO:0007669"/>
    <property type="project" value="InterPro"/>
</dbReference>
<evidence type="ECO:0000256" key="3">
    <source>
        <dbReference type="ARBA" id="ARBA00022473"/>
    </source>
</evidence>
<evidence type="ECO:0000256" key="1">
    <source>
        <dbReference type="ARBA" id="ARBA00009577"/>
    </source>
</evidence>
<evidence type="ECO:0000256" key="4">
    <source>
        <dbReference type="ARBA" id="ARBA00022723"/>
    </source>
</evidence>
<sequence>MCQDCVKEEYPDRGTVCLDTGTYLANLRECRGCGHKDTLGVINSTTSTTQDSPQEVTEYDHVCGNCNHVIATHAHRFWVEDDYQYYEMSCMLCGEAEDTRCCYPNDPRLEASLF</sequence>
<reference evidence="9 10" key="1">
    <citation type="journal article" date="2024" name="BMC Genomics">
        <title>Genome assembly of redclaw crayfish (Cherax quadricarinatus) provides insights into its immune adaptation and hypoxia tolerance.</title>
        <authorList>
            <person name="Liu Z."/>
            <person name="Zheng J."/>
            <person name="Li H."/>
            <person name="Fang K."/>
            <person name="Wang S."/>
            <person name="He J."/>
            <person name="Zhou D."/>
            <person name="Weng S."/>
            <person name="Chi M."/>
            <person name="Gu Z."/>
            <person name="He J."/>
            <person name="Li F."/>
            <person name="Wang M."/>
        </authorList>
    </citation>
    <scope>NUCLEOTIDE SEQUENCE [LARGE SCALE GENOMIC DNA]</scope>
    <source>
        <strain evidence="9">ZL_2023a</strain>
    </source>
</reference>
<keyword evidence="4" id="KW-0479">Metal-binding</keyword>
<keyword evidence="3" id="KW-0217">Developmental protein</keyword>
<dbReference type="Gene3D" id="2.60.40.4240">
    <property type="entry name" value="Transcription activator, Churchill"/>
    <property type="match status" value="1"/>
</dbReference>
<dbReference type="Pfam" id="PF06573">
    <property type="entry name" value="Churchill"/>
    <property type="match status" value="1"/>
</dbReference>
<protein>
    <recommendedName>
        <fullName evidence="2">Protein Churchill</fullName>
    </recommendedName>
</protein>
<evidence type="ECO:0000313" key="9">
    <source>
        <dbReference type="EMBL" id="KAK8722008.1"/>
    </source>
</evidence>
<evidence type="ECO:0000313" key="10">
    <source>
        <dbReference type="Proteomes" id="UP001445076"/>
    </source>
</evidence>
<proteinExistence type="inferred from homology"/>
<dbReference type="PANTHER" id="PTHR31931:SF2">
    <property type="entry name" value="PROTEIN CHURCHILL"/>
    <property type="match status" value="1"/>
</dbReference>
<name>A0AAW0VXD6_CHEQU</name>
<comment type="similarity">
    <text evidence="1">Belongs to the Churchill family.</text>
</comment>
<evidence type="ECO:0000256" key="8">
    <source>
        <dbReference type="ARBA" id="ARBA00023163"/>
    </source>
</evidence>
<dbReference type="PANTHER" id="PTHR31931">
    <property type="entry name" value="PROTEIN CHURCHILL"/>
    <property type="match status" value="1"/>
</dbReference>
<dbReference type="AlphaFoldDB" id="A0AAW0VXD6"/>